<keyword evidence="2" id="KW-1185">Reference proteome</keyword>
<dbReference type="EMBL" id="JAHUZN010000007">
    <property type="protein sequence ID" value="KAG8488796.1"/>
    <property type="molecule type" value="Genomic_DNA"/>
</dbReference>
<accession>A0A8J6CZ02</accession>
<evidence type="ECO:0000313" key="2">
    <source>
        <dbReference type="Proteomes" id="UP000701853"/>
    </source>
</evidence>
<protein>
    <submittedName>
        <fullName evidence="1">Uncharacterized protein</fullName>
    </submittedName>
</protein>
<proteinExistence type="predicted"/>
<name>A0A8J6CZ02_9ROSI</name>
<dbReference type="AlphaFoldDB" id="A0A8J6CZ02"/>
<dbReference type="OrthoDB" id="10337188at2759"/>
<gene>
    <name evidence="1" type="ORF">CXB51_016806</name>
</gene>
<reference evidence="1 2" key="1">
    <citation type="journal article" date="2021" name="bioRxiv">
        <title>The Gossypium anomalum genome as a resource for cotton improvement and evolutionary analysis of hybrid incompatibility.</title>
        <authorList>
            <person name="Grover C.E."/>
            <person name="Yuan D."/>
            <person name="Arick M.A."/>
            <person name="Miller E.R."/>
            <person name="Hu G."/>
            <person name="Peterson D.G."/>
            <person name="Wendel J.F."/>
            <person name="Udall J.A."/>
        </authorList>
    </citation>
    <scope>NUCLEOTIDE SEQUENCE [LARGE SCALE GENOMIC DNA]</scope>
    <source>
        <strain evidence="1">JFW-Udall</strain>
        <tissue evidence="1">Leaf</tissue>
    </source>
</reference>
<organism evidence="1 2">
    <name type="scientific">Gossypium anomalum</name>
    <dbReference type="NCBI Taxonomy" id="47600"/>
    <lineage>
        <taxon>Eukaryota</taxon>
        <taxon>Viridiplantae</taxon>
        <taxon>Streptophyta</taxon>
        <taxon>Embryophyta</taxon>
        <taxon>Tracheophyta</taxon>
        <taxon>Spermatophyta</taxon>
        <taxon>Magnoliopsida</taxon>
        <taxon>eudicotyledons</taxon>
        <taxon>Gunneridae</taxon>
        <taxon>Pentapetalae</taxon>
        <taxon>rosids</taxon>
        <taxon>malvids</taxon>
        <taxon>Malvales</taxon>
        <taxon>Malvaceae</taxon>
        <taxon>Malvoideae</taxon>
        <taxon>Gossypium</taxon>
    </lineage>
</organism>
<evidence type="ECO:0000313" key="1">
    <source>
        <dbReference type="EMBL" id="KAG8488796.1"/>
    </source>
</evidence>
<dbReference type="Proteomes" id="UP000701853">
    <property type="component" value="Chromosome 7"/>
</dbReference>
<comment type="caution">
    <text evidence="1">The sequence shown here is derived from an EMBL/GenBank/DDBJ whole genome shotgun (WGS) entry which is preliminary data.</text>
</comment>
<sequence>MQMKMDRCATWVCLKGYMISFSISSFNFCLPPQQKNNSSCNLVHPHPPSSPCHPMLLSTCHPSLHMCLHITWLPCHPNPKATNFLPIKMQYYYFLLKVELSC</sequence>